<dbReference type="NCBIfam" id="TIGR01200">
    <property type="entry name" value="GLPGLI"/>
    <property type="match status" value="1"/>
</dbReference>
<dbReference type="Pfam" id="PF09697">
    <property type="entry name" value="Porph_ging"/>
    <property type="match status" value="1"/>
</dbReference>
<comment type="caution">
    <text evidence="2">The sequence shown here is derived from an EMBL/GenBank/DDBJ whole genome shotgun (WGS) entry which is preliminary data.</text>
</comment>
<dbReference type="InterPro" id="IPR005901">
    <property type="entry name" value="GLPGLI"/>
</dbReference>
<keyword evidence="3" id="KW-1185">Reference proteome</keyword>
<accession>A0A934NKF4</accession>
<feature type="chain" id="PRO_5037849053" evidence="1">
    <location>
        <begin position="26"/>
        <end position="275"/>
    </location>
</feature>
<reference evidence="2 3" key="1">
    <citation type="submission" date="2020-09" db="EMBL/GenBank/DDBJ databases">
        <title>Draft genome of Gelidibacter salicanalis PAMC21136.</title>
        <authorList>
            <person name="Park H."/>
        </authorList>
    </citation>
    <scope>NUCLEOTIDE SEQUENCE [LARGE SCALE GENOMIC DNA]</scope>
    <source>
        <strain evidence="2 3">PAMC21136</strain>
    </source>
</reference>
<sequence length="275" mass="31259">MKCTQKVTQKVLVVAALFMVLLMNAQDFQGVATYKSHRKVDFKVKEGNENKEVQKQIQEQLKRQFQQEYTLTFNKNESLYKKNEKLEAPMPSSSGIKITISDGSDIIYKNIKEQRFTNQTEIYGKQFLVKDSLAGKTWELLNETKNIGQYTCFKAQFKAEVKTQTLTEDNGMETITKEVITTAWYTPQVPISNGPARFFGLPGLILEINDGDLTLVCTKIVINPAEEIAIVEPKKGKEVTQQEFNEILEKKNNEMMDQMNSRSKNGNTVIFSSGG</sequence>
<gene>
    <name evidence="2" type="ORF">JEM65_06520</name>
</gene>
<organism evidence="2 3">
    <name type="scientific">Gelidibacter salicanalis</name>
    <dbReference type="NCBI Taxonomy" id="291193"/>
    <lineage>
        <taxon>Bacteria</taxon>
        <taxon>Pseudomonadati</taxon>
        <taxon>Bacteroidota</taxon>
        <taxon>Flavobacteriia</taxon>
        <taxon>Flavobacteriales</taxon>
        <taxon>Flavobacteriaceae</taxon>
        <taxon>Gelidibacter</taxon>
    </lineage>
</organism>
<evidence type="ECO:0000256" key="1">
    <source>
        <dbReference type="SAM" id="SignalP"/>
    </source>
</evidence>
<evidence type="ECO:0000313" key="2">
    <source>
        <dbReference type="EMBL" id="MBJ7880307.1"/>
    </source>
</evidence>
<name>A0A934NKF4_9FLAO</name>
<dbReference type="Proteomes" id="UP000662373">
    <property type="component" value="Unassembled WGS sequence"/>
</dbReference>
<keyword evidence="1" id="KW-0732">Signal</keyword>
<protein>
    <submittedName>
        <fullName evidence="2">GLPGLI family protein</fullName>
    </submittedName>
</protein>
<evidence type="ECO:0000313" key="3">
    <source>
        <dbReference type="Proteomes" id="UP000662373"/>
    </source>
</evidence>
<feature type="signal peptide" evidence="1">
    <location>
        <begin position="1"/>
        <end position="25"/>
    </location>
</feature>
<proteinExistence type="predicted"/>
<dbReference type="EMBL" id="JAEHJZ010000010">
    <property type="protein sequence ID" value="MBJ7880307.1"/>
    <property type="molecule type" value="Genomic_DNA"/>
</dbReference>
<dbReference type="AlphaFoldDB" id="A0A934NKF4"/>